<dbReference type="InterPro" id="IPR004864">
    <property type="entry name" value="LEA_2"/>
</dbReference>
<dbReference type="Proteomes" id="UP000231962">
    <property type="component" value="Unassembled WGS sequence"/>
</dbReference>
<dbReference type="OrthoDB" id="338903at2"/>
<sequence>MKGDQISENSTRISTYALSFLMSLLILLTGNSCGEVRENLKKLQTCKFKVLQVRTERVEFISFPPIPKIKMVADLEIENPNESDVTLNKFDLSLLVQSQDGKESELAMVTTDQETILPAGSKKIVELNVETRFEKRVNQELLLVTAMLARDILSGKNPVLRVSGSISYKTFLGEVDLPVNETVKLQGKQSQVQGG</sequence>
<dbReference type="Gene3D" id="2.60.40.1820">
    <property type="match status" value="1"/>
</dbReference>
<name>A0A2M9ZKS2_9LEPT</name>
<feature type="domain" description="Late embryogenesis abundant protein LEA-2 subgroup" evidence="1">
    <location>
        <begin position="75"/>
        <end position="182"/>
    </location>
</feature>
<dbReference type="AlphaFoldDB" id="A0A2M9ZKS2"/>
<dbReference type="EMBL" id="NPDY01000006">
    <property type="protein sequence ID" value="PJZ69926.1"/>
    <property type="molecule type" value="Genomic_DNA"/>
</dbReference>
<comment type="caution">
    <text evidence="3">The sequence shown here is derived from an EMBL/GenBank/DDBJ whole genome shotgun (WGS) entry which is preliminary data.</text>
</comment>
<evidence type="ECO:0000313" key="5">
    <source>
        <dbReference type="Proteomes" id="UP000231990"/>
    </source>
</evidence>
<dbReference type="SUPFAM" id="SSF117070">
    <property type="entry name" value="LEA14-like"/>
    <property type="match status" value="1"/>
</dbReference>
<gene>
    <name evidence="2" type="ORF">CH360_08445</name>
    <name evidence="3" type="ORF">CH373_13240</name>
</gene>
<proteinExistence type="predicted"/>
<evidence type="ECO:0000259" key="1">
    <source>
        <dbReference type="Pfam" id="PF03168"/>
    </source>
</evidence>
<organism evidence="3 5">
    <name type="scientific">Leptospira perolatii</name>
    <dbReference type="NCBI Taxonomy" id="2023191"/>
    <lineage>
        <taxon>Bacteria</taxon>
        <taxon>Pseudomonadati</taxon>
        <taxon>Spirochaetota</taxon>
        <taxon>Spirochaetia</taxon>
        <taxon>Leptospirales</taxon>
        <taxon>Leptospiraceae</taxon>
        <taxon>Leptospira</taxon>
    </lineage>
</organism>
<dbReference type="Proteomes" id="UP000231990">
    <property type="component" value="Unassembled WGS sequence"/>
</dbReference>
<accession>A0A2M9ZKS2</accession>
<evidence type="ECO:0000313" key="3">
    <source>
        <dbReference type="EMBL" id="PJZ72666.1"/>
    </source>
</evidence>
<protein>
    <recommendedName>
        <fullName evidence="1">Late embryogenesis abundant protein LEA-2 subgroup domain-containing protein</fullName>
    </recommendedName>
</protein>
<dbReference type="EMBL" id="NPDZ01000008">
    <property type="protein sequence ID" value="PJZ72666.1"/>
    <property type="molecule type" value="Genomic_DNA"/>
</dbReference>
<dbReference type="Pfam" id="PF03168">
    <property type="entry name" value="LEA_2"/>
    <property type="match status" value="1"/>
</dbReference>
<evidence type="ECO:0000313" key="2">
    <source>
        <dbReference type="EMBL" id="PJZ69926.1"/>
    </source>
</evidence>
<evidence type="ECO:0000313" key="4">
    <source>
        <dbReference type="Proteomes" id="UP000231962"/>
    </source>
</evidence>
<keyword evidence="4" id="KW-1185">Reference proteome</keyword>
<dbReference type="RefSeq" id="WP_100713594.1">
    <property type="nucleotide sequence ID" value="NZ_NPDY01000006.1"/>
</dbReference>
<reference evidence="4 5" key="1">
    <citation type="submission" date="2017-07" db="EMBL/GenBank/DDBJ databases">
        <title>Leptospira spp. isolated from tropical soils.</title>
        <authorList>
            <person name="Thibeaux R."/>
            <person name="Iraola G."/>
            <person name="Ferres I."/>
            <person name="Bierque E."/>
            <person name="Girault D."/>
            <person name="Soupe-Gilbert M.-E."/>
            <person name="Picardeau M."/>
            <person name="Goarant C."/>
        </authorList>
    </citation>
    <scope>NUCLEOTIDE SEQUENCE [LARGE SCALE GENOMIC DNA]</scope>
    <source>
        <strain evidence="3 5">FH1-B-B1</strain>
        <strain evidence="2 4">FH1-B-C1</strain>
    </source>
</reference>